<comment type="similarity">
    <text evidence="15 16">Belongs to the papillomaviridae E1 protein family.</text>
</comment>
<proteinExistence type="inferred from homology"/>
<gene>
    <name evidence="15 19" type="primary">E1</name>
</gene>
<dbReference type="EC" id="5.6.2.4" evidence="15 16"/>
<dbReference type="Gene3D" id="1.10.10.510">
    <property type="entry name" value="Zinc finger, large T-antigen D1 domain"/>
    <property type="match status" value="1"/>
</dbReference>
<dbReference type="InterPro" id="IPR037102">
    <property type="entry name" value="Znf_lg_T-Ag_D1_dom_sf"/>
</dbReference>
<comment type="function">
    <text evidence="14 15">ATP-dependent DNA 3'-5' helicase required for initiation of viral DNA replication. It forms a complex with the viral E2 protein. The E1-E2 complex binds to the replication origin which contains binding sites for both proteins. During the initial step, a dimer of E1 interacts with a dimer of protein E2 leading to a complex that binds the viral origin of replication with high specificity. Then, a second dimer of E1 displaces the E2 dimer in an ATP-dependent manner to form the E1 tetramer. Following this, two E1 monomers are added to each half of the site, which results in the formation of two E1 trimers on the viral ori. Subsequently, two hexamers will be created. The double hexamer acts as a bi-directional helicase machinery and unwinds the viral DNA and then recruits the host DNA polymerase to start replication.</text>
</comment>
<keyword evidence="8 15" id="KW-0347">Helicase</keyword>
<dbReference type="HAMAP" id="MF_04000">
    <property type="entry name" value="PPV_E1"/>
    <property type="match status" value="1"/>
</dbReference>
<dbReference type="InterPro" id="IPR046832">
    <property type="entry name" value="PPV_E1_DBD"/>
</dbReference>
<accession>A0A1B2K203</accession>
<evidence type="ECO:0000256" key="6">
    <source>
        <dbReference type="ARBA" id="ARBA00022741"/>
    </source>
</evidence>
<evidence type="ECO:0000256" key="15">
    <source>
        <dbReference type="HAMAP-Rule" id="MF_04000"/>
    </source>
</evidence>
<feature type="cross-link" description="Glycyl lysine isopeptide (Lys-Gly) (interchain with G-Cter in SUMO)" evidence="15">
    <location>
        <position position="518"/>
    </location>
</feature>
<dbReference type="SUPFAM" id="SSF55464">
    <property type="entry name" value="Origin of replication-binding domain, RBD-like"/>
    <property type="match status" value="1"/>
</dbReference>
<keyword evidence="17" id="KW-0175">Coiled coil</keyword>
<evidence type="ECO:0000313" key="19">
    <source>
        <dbReference type="EMBL" id="ANZ90240.1"/>
    </source>
</evidence>
<evidence type="ECO:0000256" key="14">
    <source>
        <dbReference type="ARBA" id="ARBA00093297"/>
    </source>
</evidence>
<evidence type="ECO:0000256" key="16">
    <source>
        <dbReference type="PIRNR" id="PIRNR003383"/>
    </source>
</evidence>
<evidence type="ECO:0000256" key="7">
    <source>
        <dbReference type="ARBA" id="ARBA00022801"/>
    </source>
</evidence>
<keyword evidence="6 15" id="KW-0547">Nucleotide-binding</keyword>
<dbReference type="InterPro" id="IPR014000">
    <property type="entry name" value="PPV_DNA_helicase_E1_N"/>
</dbReference>
<evidence type="ECO:0000259" key="18">
    <source>
        <dbReference type="PROSITE" id="PS51206"/>
    </source>
</evidence>
<comment type="catalytic activity">
    <reaction evidence="12 15">
        <text>Couples ATP hydrolysis with the unwinding of duplex DNA by translocating in the 3'-5' direction.</text>
        <dbReference type="EC" id="5.6.2.4"/>
    </reaction>
</comment>
<feature type="modified residue" description="Phosphoserine; by host" evidence="15">
    <location>
        <position position="76"/>
    </location>
</feature>
<dbReference type="OrthoDB" id="4795at10239"/>
<sequence length="609" mass="70054">MEHRGINAMDFIVTEAECDEDETDEEVCEESENSLLSDFVDNSSCEQGNSAELFAQQQANEAKQQIQALNRKYNKSARLPFTELSQNQERKPRSNIKRRKLNDSGYAEDNASEVAEVALSKTFENDTLGEDSGCLSSDKENISNQVVPSQSVDIELLKAKNDKAVKLARFKEEFQFSFTDLTRPFNSDKTCCPHWVAVVNGGHDDLLEASKTWLQKGCTYVYQNQRITKHGFLTLYLLAFKSSKNRETVRKLFCKMLNLPPECLMLQPPIIRSVPASVFWWKSGMCSSCFTWGEMPDWIAKNTLITHVQAQEQTFDLGKMIQWAYDNDYTEECIIAYKYAQLADEDLNAQAWLRTNTQAKFVKECAIMAKYYKRAEMREMTMSDWIHKALTKVEGEGDWKQIVQFIRFQGIHFVHFLTAFKDFLHSKPKHNCIVIYGPPNTGKSMFAMGLMQALQGKVISFVNHKSHFWLQPLGEAKLAVLDDATHPTWNYFDTYLRNGLDGNWVSLDSKHKAPSQLKFPPLMITTNIDITADDKFFYLKSRVKCFEFPNSFPLTEDGSPGFDLSNVSWKFFFRKFWTQLELTDPAEEPEDDQSARPFRCCAERTDGHL</sequence>
<keyword evidence="11 15" id="KW-0413">Isomerase</keyword>
<dbReference type="PROSITE" id="PS51206">
    <property type="entry name" value="SF3_HELICASE_1"/>
    <property type="match status" value="1"/>
</dbReference>
<comment type="function">
    <text evidence="16">ATP-dependent DNA helicase required for initiation of viral DNA replication. It forms a complex with the viral E2 protein. The E1-E2 complex binds to the replication origin which contains binding sites for both proteins.</text>
</comment>
<dbReference type="Proteomes" id="UP000123590">
    <property type="component" value="Segment"/>
</dbReference>
<evidence type="ECO:0000256" key="11">
    <source>
        <dbReference type="ARBA" id="ARBA00023235"/>
    </source>
</evidence>
<comment type="PTM">
    <text evidence="15">Sumoylated.</text>
</comment>
<evidence type="ECO:0000256" key="12">
    <source>
        <dbReference type="ARBA" id="ARBA00034617"/>
    </source>
</evidence>
<keyword evidence="4 15" id="KW-1048">Host nucleus</keyword>
<keyword evidence="20" id="KW-1185">Reference proteome</keyword>
<keyword evidence="3 15" id="KW-0597">Phosphoprotein</keyword>
<dbReference type="GO" id="GO:0016887">
    <property type="term" value="F:ATP hydrolysis activity"/>
    <property type="evidence" value="ECO:0007669"/>
    <property type="project" value="RHEA"/>
</dbReference>
<keyword evidence="10 15" id="KW-0238">DNA-binding</keyword>
<keyword evidence="9 15" id="KW-0067">ATP-binding</keyword>
<keyword evidence="2 15" id="KW-0244">Early protein</keyword>
<evidence type="ECO:0000256" key="1">
    <source>
        <dbReference type="ARBA" id="ARBA00004147"/>
    </source>
</evidence>
<feature type="coiled-coil region" evidence="17">
    <location>
        <begin position="52"/>
        <end position="79"/>
    </location>
</feature>
<name>A0A1B2K203_9PAPI</name>
<dbReference type="InterPro" id="IPR016393">
    <property type="entry name" value="Rep_E1_papillomaV"/>
</dbReference>
<dbReference type="InterPro" id="IPR046935">
    <property type="entry name" value="PPV_E1_DBD_sf"/>
</dbReference>
<dbReference type="RefSeq" id="YP_009272589.1">
    <property type="nucleotide sequence ID" value="NC_030797.1"/>
</dbReference>
<dbReference type="PIRSF" id="PIRSF003383">
    <property type="entry name" value="Rep_E1_papillomaV"/>
    <property type="match status" value="1"/>
</dbReference>
<evidence type="ECO:0000256" key="5">
    <source>
        <dbReference type="ARBA" id="ARBA00022705"/>
    </source>
</evidence>
<dbReference type="GO" id="GO:0042025">
    <property type="term" value="C:host cell nucleus"/>
    <property type="evidence" value="ECO:0007669"/>
    <property type="project" value="UniProtKB-SubCell"/>
</dbReference>
<dbReference type="GO" id="GO:0006260">
    <property type="term" value="P:DNA replication"/>
    <property type="evidence" value="ECO:0007669"/>
    <property type="project" value="UniProtKB-UniRule"/>
</dbReference>
<dbReference type="GO" id="GO:0043138">
    <property type="term" value="F:3'-5' DNA helicase activity"/>
    <property type="evidence" value="ECO:0007669"/>
    <property type="project" value="UniProtKB-UniRule"/>
</dbReference>
<feature type="domain" description="SF3 helicase" evidence="18">
    <location>
        <begin position="403"/>
        <end position="561"/>
    </location>
</feature>
<evidence type="ECO:0000256" key="4">
    <source>
        <dbReference type="ARBA" id="ARBA00022562"/>
    </source>
</evidence>
<comment type="subcellular location">
    <subcellularLocation>
        <location evidence="1 15">Host nucleus</location>
    </subcellularLocation>
</comment>
<keyword evidence="7 15" id="KW-0378">Hydrolase</keyword>
<dbReference type="SUPFAM" id="SSF52540">
    <property type="entry name" value="P-loop containing nucleoside triphosphate hydrolases"/>
    <property type="match status" value="1"/>
</dbReference>
<dbReference type="InterPro" id="IPR027417">
    <property type="entry name" value="P-loop_NTPase"/>
</dbReference>
<comment type="subunit">
    <text evidence="15">Can form hexamers. Interacts with E2 protein; this interaction increases E1 DNA binding specificity. Interacts with host DNA polymerase subunit POLA2. Interacts with host single stranded DNA-binding protein RPA1. Interacts with host TOP1; this interaction stimulates the enzymatic activity of TOP1.</text>
</comment>
<evidence type="ECO:0000256" key="13">
    <source>
        <dbReference type="ARBA" id="ARBA00048988"/>
    </source>
</evidence>
<dbReference type="GO" id="GO:0003677">
    <property type="term" value="F:DNA binding"/>
    <property type="evidence" value="ECO:0007669"/>
    <property type="project" value="UniProtKB-UniRule"/>
</dbReference>
<comment type="caution">
    <text evidence="15">Lacks conserved residue(s) required for the propagation of feature annotation.</text>
</comment>
<evidence type="ECO:0000256" key="10">
    <source>
        <dbReference type="ARBA" id="ARBA00023125"/>
    </source>
</evidence>
<evidence type="ECO:0000256" key="2">
    <source>
        <dbReference type="ARBA" id="ARBA00022518"/>
    </source>
</evidence>
<feature type="binding site" evidence="15">
    <location>
        <begin position="437"/>
        <end position="444"/>
    </location>
    <ligand>
        <name>ATP</name>
        <dbReference type="ChEBI" id="CHEBI:30616"/>
    </ligand>
</feature>
<evidence type="ECO:0000256" key="8">
    <source>
        <dbReference type="ARBA" id="ARBA00022806"/>
    </source>
</evidence>
<evidence type="ECO:0000256" key="17">
    <source>
        <dbReference type="SAM" id="Coils"/>
    </source>
</evidence>
<dbReference type="GO" id="GO:0005524">
    <property type="term" value="F:ATP binding"/>
    <property type="evidence" value="ECO:0007669"/>
    <property type="project" value="UniProtKB-UniRule"/>
</dbReference>
<dbReference type="EMBL" id="KU519392">
    <property type="protein sequence ID" value="ANZ90240.1"/>
    <property type="molecule type" value="Genomic_DNA"/>
</dbReference>
<keyword evidence="5 15" id="KW-0235">DNA replication</keyword>
<dbReference type="InterPro" id="IPR014015">
    <property type="entry name" value="Helicase_SF3_DNA-vir"/>
</dbReference>
<dbReference type="Pfam" id="PF00524">
    <property type="entry name" value="PPV_E1_N"/>
    <property type="match status" value="1"/>
</dbReference>
<comment type="catalytic activity">
    <reaction evidence="13 15 16">
        <text>ATP + H2O = ADP + phosphate + H(+)</text>
        <dbReference type="Rhea" id="RHEA:13065"/>
        <dbReference type="ChEBI" id="CHEBI:15377"/>
        <dbReference type="ChEBI" id="CHEBI:15378"/>
        <dbReference type="ChEBI" id="CHEBI:30616"/>
        <dbReference type="ChEBI" id="CHEBI:43474"/>
        <dbReference type="ChEBI" id="CHEBI:456216"/>
        <dbReference type="EC" id="5.6.2.4"/>
    </reaction>
</comment>
<dbReference type="Pfam" id="PF00519">
    <property type="entry name" value="PPV_E1_C"/>
    <property type="match status" value="1"/>
</dbReference>
<dbReference type="KEGG" id="vg:28544384"/>
<evidence type="ECO:0000256" key="3">
    <source>
        <dbReference type="ARBA" id="ARBA00022553"/>
    </source>
</evidence>
<dbReference type="Gene3D" id="3.40.1310.10">
    <property type="match status" value="1"/>
</dbReference>
<keyword evidence="15" id="KW-1017">Isopeptide bond</keyword>
<evidence type="ECO:0000256" key="9">
    <source>
        <dbReference type="ARBA" id="ARBA00022840"/>
    </source>
</evidence>
<evidence type="ECO:0000313" key="20">
    <source>
        <dbReference type="Proteomes" id="UP000123590"/>
    </source>
</evidence>
<keyword evidence="15" id="KW-0832">Ubl conjugation</keyword>
<reference evidence="19 20" key="1">
    <citation type="submission" date="2016-01" db="EMBL/GenBank/DDBJ databases">
        <title>How many papillomavirus species can be undetected in fibropapillomas?</title>
        <authorList>
            <person name="Daudt C."/>
            <person name="Chaves da Silva F.R."/>
            <person name="Streck A.F."/>
            <person name="Weber M.N."/>
            <person name="Cibulski S.P."/>
            <person name="Canal C.W."/>
        </authorList>
    </citation>
    <scope>NUCLEOTIDE SEQUENCE [LARGE SCALE GENOMIC DNA]</scope>
</reference>
<comment type="PTM">
    <text evidence="15">Phosphorylated.</text>
</comment>
<dbReference type="GeneID" id="28544384"/>
<organism evidence="19 20">
    <name type="scientific">Bos taurus papillomavirus 17</name>
    <dbReference type="NCBI Taxonomy" id="1887215"/>
    <lineage>
        <taxon>Viruses</taxon>
        <taxon>Monodnaviria</taxon>
        <taxon>Shotokuvirae</taxon>
        <taxon>Cossaviricota</taxon>
        <taxon>Papovaviricetes</taxon>
        <taxon>Zurhausenvirales</taxon>
        <taxon>Papillomaviridae</taxon>
        <taxon>Firstpapillomavirinae</taxon>
        <taxon>Xipapillomavirus</taxon>
        <taxon>Xipapillomavirus 4</taxon>
    </lineage>
</organism>
<dbReference type="Pfam" id="PF20450">
    <property type="entry name" value="PPV_E1_DBD"/>
    <property type="match status" value="1"/>
</dbReference>
<dbReference type="InterPro" id="IPR001177">
    <property type="entry name" value="PPV_DNA_helicase_E1_C"/>
</dbReference>
<dbReference type="Gene3D" id="3.40.50.300">
    <property type="entry name" value="P-loop containing nucleotide triphosphate hydrolases"/>
    <property type="match status" value="1"/>
</dbReference>
<protein>
    <recommendedName>
        <fullName evidence="15 16">Replication protein E1</fullName>
        <ecNumber evidence="15 16">5.6.2.4</ecNumber>
    </recommendedName>
    <alternativeName>
        <fullName evidence="15">ATP-dependent helicase E1</fullName>
    </alternativeName>
    <alternativeName>
        <fullName evidence="15">DNA 3'-5' helicase E1</fullName>
    </alternativeName>
</protein>